<evidence type="ECO:0000313" key="2">
    <source>
        <dbReference type="Proteomes" id="UP000006362"/>
    </source>
</evidence>
<sequence length="499" mass="57191">MGLFDLFKKKSPEELFFEAVKAGDAMETVKLGEELLRQRPNDLSILNPYIDALIRLGKKEDAVKLLLSFAEERIKEDYYDVAIPILKRILKIDPLNLKAIKLLANTYKKKELFYEAFNTLVESYRRFKESGIRADSIKELIEDFIKEQFHPLFYERYADLLMEEKDTENALVNYVLAANLYLKLGNYKSALRTLLKAEQIRKNESLDRQVVEALAHIDDPKLIKDLLPPLLQNYKNNEEFLKFVVSVFSEADRLPLLKQIVKELQAPKVKYTLLALINFELGEVEEAQEYLEKLKLVDRDLYEKIAATVKSKYQEVLEGIEFPEEVEELPEPEQVLEVLEQVLDLNDIVSEYVEKIGEEEKPSEIKQEIETLKTFEKDGRKALSTAEALLGLGKFDEAIEAAKAALNTENAFKATALIAEAMIGKGELTDALSFLLEAIKNSSLTPEEKARLKVLIGDIHKIKGELNKALMWYREAQKVLNDPEVQEKIEEIEGSEQAV</sequence>
<protein>
    <submittedName>
        <fullName evidence="1">Uncharacterized protein</fullName>
    </submittedName>
</protein>
<proteinExistence type="predicted"/>
<dbReference type="HOGENOM" id="CLU_554051_0_0_0"/>
<keyword evidence="2" id="KW-1185">Reference proteome</keyword>
<dbReference type="AlphaFoldDB" id="E8T5T1"/>
<name>E8T5T1_THEA1</name>
<dbReference type="Pfam" id="PF13432">
    <property type="entry name" value="TPR_16"/>
    <property type="match status" value="1"/>
</dbReference>
<reference evidence="1" key="1">
    <citation type="submission" date="2011-01" db="EMBL/GenBank/DDBJ databases">
        <title>Complete sequence of chromosome of Thermovibrio ammonificans HB-1.</title>
        <authorList>
            <consortium name="US DOE Joint Genome Institute"/>
            <person name="Lucas S."/>
            <person name="Copeland A."/>
            <person name="Lapidus A."/>
            <person name="Cheng J.-F."/>
            <person name="Goodwin L."/>
            <person name="Pitluck S."/>
            <person name="Davenport K."/>
            <person name="Detter J.C."/>
            <person name="Han C."/>
            <person name="Tapia R."/>
            <person name="Land M."/>
            <person name="Hauser L."/>
            <person name="Kyrpides N."/>
            <person name="Ivanova N."/>
            <person name="Ovchinnikova G."/>
            <person name="Vetriani C."/>
            <person name="Woyke T."/>
        </authorList>
    </citation>
    <scope>NUCLEOTIDE SEQUENCE [LARGE SCALE GENOMIC DNA]</scope>
    <source>
        <strain evidence="1">HB-1</strain>
    </source>
</reference>
<accession>E8T5T1</accession>
<dbReference type="SUPFAM" id="SSF48452">
    <property type="entry name" value="TPR-like"/>
    <property type="match status" value="1"/>
</dbReference>
<organism evidence="1 2">
    <name type="scientific">Thermovibrio ammonificans (strain DSM 15698 / JCM 12110 / HB-1)</name>
    <dbReference type="NCBI Taxonomy" id="648996"/>
    <lineage>
        <taxon>Bacteria</taxon>
        <taxon>Pseudomonadati</taxon>
        <taxon>Aquificota</taxon>
        <taxon>Aquificia</taxon>
        <taxon>Desulfurobacteriales</taxon>
        <taxon>Desulfurobacteriaceae</taxon>
        <taxon>Thermovibrio</taxon>
    </lineage>
</organism>
<dbReference type="Pfam" id="PF13181">
    <property type="entry name" value="TPR_8"/>
    <property type="match status" value="2"/>
</dbReference>
<dbReference type="eggNOG" id="COG2956">
    <property type="taxonomic scope" value="Bacteria"/>
</dbReference>
<dbReference type="EMBL" id="CP002444">
    <property type="protein sequence ID" value="ADU97657.1"/>
    <property type="molecule type" value="Genomic_DNA"/>
</dbReference>
<evidence type="ECO:0000313" key="1">
    <source>
        <dbReference type="EMBL" id="ADU97657.1"/>
    </source>
</evidence>
<dbReference type="STRING" id="648996.Theam_1701"/>
<dbReference type="InterPro" id="IPR011990">
    <property type="entry name" value="TPR-like_helical_dom_sf"/>
</dbReference>
<dbReference type="Gene3D" id="1.25.40.10">
    <property type="entry name" value="Tetratricopeptide repeat domain"/>
    <property type="match status" value="3"/>
</dbReference>
<dbReference type="KEGG" id="tam:Theam_1701"/>
<dbReference type="SMART" id="SM00028">
    <property type="entry name" value="TPR"/>
    <property type="match status" value="5"/>
</dbReference>
<dbReference type="OrthoDB" id="9641at2"/>
<dbReference type="RefSeq" id="WP_013538442.1">
    <property type="nucleotide sequence ID" value="NC_014926.1"/>
</dbReference>
<dbReference type="Proteomes" id="UP000006362">
    <property type="component" value="Chromosome"/>
</dbReference>
<dbReference type="InterPro" id="IPR019734">
    <property type="entry name" value="TPR_rpt"/>
</dbReference>
<gene>
    <name evidence="1" type="ordered locus">Theam_1701</name>
</gene>